<keyword evidence="2" id="KW-1133">Transmembrane helix</keyword>
<dbReference type="EMBL" id="JBGNYA010000001">
    <property type="protein sequence ID" value="MFA1610375.1"/>
    <property type="molecule type" value="Genomic_DNA"/>
</dbReference>
<keyword evidence="2" id="KW-0472">Membrane</keyword>
<dbReference type="RefSeq" id="WP_372387873.1">
    <property type="nucleotide sequence ID" value="NZ_JBGNYA010000001.1"/>
</dbReference>
<feature type="transmembrane region" description="Helical" evidence="2">
    <location>
        <begin position="50"/>
        <end position="70"/>
    </location>
</feature>
<evidence type="ECO:0000313" key="3">
    <source>
        <dbReference type="EMBL" id="MFA1610375.1"/>
    </source>
</evidence>
<dbReference type="Proteomes" id="UP001570511">
    <property type="component" value="Unassembled WGS sequence"/>
</dbReference>
<comment type="caution">
    <text evidence="3">The sequence shown here is derived from an EMBL/GenBank/DDBJ whole genome shotgun (WGS) entry which is preliminary data.</text>
</comment>
<organism evidence="3 4">
    <name type="scientific">Halobellus rubicundus</name>
    <dbReference type="NCBI Taxonomy" id="2996466"/>
    <lineage>
        <taxon>Archaea</taxon>
        <taxon>Methanobacteriati</taxon>
        <taxon>Methanobacteriota</taxon>
        <taxon>Stenosarchaea group</taxon>
        <taxon>Halobacteria</taxon>
        <taxon>Halobacteriales</taxon>
        <taxon>Haloferacaceae</taxon>
        <taxon>Halobellus</taxon>
    </lineage>
</organism>
<proteinExistence type="predicted"/>
<gene>
    <name evidence="3" type="ORF">OS889_05075</name>
</gene>
<protein>
    <submittedName>
        <fullName evidence="3">Uncharacterized protein</fullName>
    </submittedName>
</protein>
<feature type="coiled-coil region" evidence="1">
    <location>
        <begin position="105"/>
        <end position="132"/>
    </location>
</feature>
<keyword evidence="4" id="KW-1185">Reference proteome</keyword>
<reference evidence="3 4" key="1">
    <citation type="submission" date="2024-08" db="EMBL/GenBank/DDBJ databases">
        <title>Halobellus sp. MBLA0158 whole genome sequence.</title>
        <authorList>
            <person name="Hwang C.Y."/>
            <person name="Cho E.-S."/>
            <person name="Seo M.-J."/>
        </authorList>
    </citation>
    <scope>NUCLEOTIDE SEQUENCE [LARGE SCALE GENOMIC DNA]</scope>
    <source>
        <strain evidence="3 4">MBLA0158</strain>
    </source>
</reference>
<keyword evidence="1" id="KW-0175">Coiled coil</keyword>
<name>A0ABD5M8Y1_9EURY</name>
<accession>A0ABD5M8Y1</accession>
<evidence type="ECO:0000256" key="1">
    <source>
        <dbReference type="SAM" id="Coils"/>
    </source>
</evidence>
<sequence>MTAERWWVRLAARWLARVDGVSGMVRLAMLGMTGLSTATITLRQYGHGEYAWPLIGVTLGGTLLFTYFYTEGGVWNQMSRDRQDLSSNFANPSMRMNNELLARAVLAAQEKRELTEAERQAIKAELDDAFEEYRDGIELDGLDG</sequence>
<keyword evidence="2" id="KW-0812">Transmembrane</keyword>
<evidence type="ECO:0000313" key="4">
    <source>
        <dbReference type="Proteomes" id="UP001570511"/>
    </source>
</evidence>
<dbReference type="AlphaFoldDB" id="A0ABD5M8Y1"/>
<evidence type="ECO:0000256" key="2">
    <source>
        <dbReference type="SAM" id="Phobius"/>
    </source>
</evidence>
<feature type="transmembrane region" description="Helical" evidence="2">
    <location>
        <begin position="21"/>
        <end position="44"/>
    </location>
</feature>